<dbReference type="RefSeq" id="WP_066234283.1">
    <property type="nucleotide sequence ID" value="NZ_JARTFQ010000005.1"/>
</dbReference>
<dbReference type="InterPro" id="IPR057336">
    <property type="entry name" value="GerAC_N"/>
</dbReference>
<dbReference type="InterPro" id="IPR038501">
    <property type="entry name" value="Spore_GerAC_C_sf"/>
</dbReference>
<evidence type="ECO:0000256" key="4">
    <source>
        <dbReference type="ARBA" id="ARBA00022729"/>
    </source>
</evidence>
<evidence type="ECO:0000313" key="11">
    <source>
        <dbReference type="Proteomes" id="UP001342826"/>
    </source>
</evidence>
<name>A0ABU6P403_9BACI</name>
<feature type="domain" description="Spore germination protein N-terminal" evidence="9">
    <location>
        <begin position="22"/>
        <end position="196"/>
    </location>
</feature>
<gene>
    <name evidence="10" type="ORF">P9271_22505</name>
</gene>
<dbReference type="InterPro" id="IPR046953">
    <property type="entry name" value="Spore_GerAC-like_C"/>
</dbReference>
<comment type="caution">
    <text evidence="10">The sequence shown here is derived from an EMBL/GenBank/DDBJ whole genome shotgun (WGS) entry which is preliminary data.</text>
</comment>
<protein>
    <submittedName>
        <fullName evidence="10">Ger(X)C family spore germination protein</fullName>
    </submittedName>
</protein>
<dbReference type="Proteomes" id="UP001342826">
    <property type="component" value="Unassembled WGS sequence"/>
</dbReference>
<keyword evidence="11" id="KW-1185">Reference proteome</keyword>
<evidence type="ECO:0000259" key="8">
    <source>
        <dbReference type="Pfam" id="PF05504"/>
    </source>
</evidence>
<evidence type="ECO:0000256" key="3">
    <source>
        <dbReference type="ARBA" id="ARBA00022544"/>
    </source>
</evidence>
<dbReference type="Pfam" id="PF25198">
    <property type="entry name" value="Spore_GerAC_N"/>
    <property type="match status" value="1"/>
</dbReference>
<reference evidence="10 11" key="1">
    <citation type="submission" date="2023-03" db="EMBL/GenBank/DDBJ databases">
        <title>Bacillus Genome Sequencing.</title>
        <authorList>
            <person name="Dunlap C."/>
        </authorList>
    </citation>
    <scope>NUCLEOTIDE SEQUENCE [LARGE SCALE GENOMIC DNA]</scope>
    <source>
        <strain evidence="10 11">NRS-1717</strain>
    </source>
</reference>
<proteinExistence type="inferred from homology"/>
<keyword evidence="4" id="KW-0732">Signal</keyword>
<dbReference type="GeneID" id="301142768"/>
<dbReference type="PANTHER" id="PTHR35789">
    <property type="entry name" value="SPORE GERMINATION PROTEIN B3"/>
    <property type="match status" value="1"/>
</dbReference>
<accession>A0ABU6P403</accession>
<evidence type="ECO:0000313" key="10">
    <source>
        <dbReference type="EMBL" id="MED4404061.1"/>
    </source>
</evidence>
<dbReference type="EMBL" id="JARTFS010000023">
    <property type="protein sequence ID" value="MED4404061.1"/>
    <property type="molecule type" value="Genomic_DNA"/>
</dbReference>
<evidence type="ECO:0000256" key="7">
    <source>
        <dbReference type="ARBA" id="ARBA00023288"/>
    </source>
</evidence>
<evidence type="ECO:0000256" key="2">
    <source>
        <dbReference type="ARBA" id="ARBA00007886"/>
    </source>
</evidence>
<evidence type="ECO:0000256" key="6">
    <source>
        <dbReference type="ARBA" id="ARBA00023139"/>
    </source>
</evidence>
<dbReference type="Pfam" id="PF05504">
    <property type="entry name" value="Spore_GerAC"/>
    <property type="match status" value="1"/>
</dbReference>
<dbReference type="PROSITE" id="PS51257">
    <property type="entry name" value="PROKAR_LIPOPROTEIN"/>
    <property type="match status" value="1"/>
</dbReference>
<keyword evidence="6" id="KW-0564">Palmitate</keyword>
<organism evidence="10 11">
    <name type="scientific">Metabacillus fastidiosus</name>
    <dbReference type="NCBI Taxonomy" id="1458"/>
    <lineage>
        <taxon>Bacteria</taxon>
        <taxon>Bacillati</taxon>
        <taxon>Bacillota</taxon>
        <taxon>Bacilli</taxon>
        <taxon>Bacillales</taxon>
        <taxon>Bacillaceae</taxon>
        <taxon>Metabacillus</taxon>
    </lineage>
</organism>
<evidence type="ECO:0000256" key="5">
    <source>
        <dbReference type="ARBA" id="ARBA00023136"/>
    </source>
</evidence>
<comment type="similarity">
    <text evidence="2">Belongs to the GerABKC lipoprotein family.</text>
</comment>
<keyword evidence="3" id="KW-0309">Germination</keyword>
<sequence length="402" mass="45663">MKKNILLGGMVLSLFFLTACWDHKELNDIGIVSGIAVEKGERDKYRFTVEVINASELSKQGAQGNTPVISYSLEGNSIAELTTKVTKGLMRSPEYSHTRVVVIDEEIAKEGLLEFLDFFERTGEIRNDFNIFISRGVKASDVITVVDPVQKIPGIKMNTQAQNFFKEWGGDPNVRMTDFIRALTSKGRNPVAQAVTIEGNPAVGKSVENNKEVVPPANFVLDGLAVFKADKLAGVMSVEDTRNYLWTQNLKRTVLTVSCEQDNRYIDIQIISSKTDKNVQYKNGRLYIDLEIDGEAKLLGTQCSHDLKLIKTMNLYEDYMNKEISKMIKGTIEKVQSEYHSDIFGFGEVLRRQDYKSFKKLEDEWNEIFTEAEVNIVSDLHLRRSGIRNRSSITEYERNERE</sequence>
<keyword evidence="5" id="KW-0472">Membrane</keyword>
<feature type="domain" description="Spore germination GerAC-like C-terminal" evidence="8">
    <location>
        <begin position="222"/>
        <end position="386"/>
    </location>
</feature>
<dbReference type="NCBIfam" id="TIGR02887">
    <property type="entry name" value="spore_ger_x_C"/>
    <property type="match status" value="1"/>
</dbReference>
<dbReference type="PANTHER" id="PTHR35789:SF1">
    <property type="entry name" value="SPORE GERMINATION PROTEIN B3"/>
    <property type="match status" value="1"/>
</dbReference>
<evidence type="ECO:0000256" key="1">
    <source>
        <dbReference type="ARBA" id="ARBA00004635"/>
    </source>
</evidence>
<evidence type="ECO:0000259" key="9">
    <source>
        <dbReference type="Pfam" id="PF25198"/>
    </source>
</evidence>
<dbReference type="InterPro" id="IPR008844">
    <property type="entry name" value="Spore_GerAC-like"/>
</dbReference>
<dbReference type="Gene3D" id="3.30.300.210">
    <property type="entry name" value="Nutrient germinant receptor protein C, domain 3"/>
    <property type="match status" value="1"/>
</dbReference>
<keyword evidence="7" id="KW-0449">Lipoprotein</keyword>
<comment type="subcellular location">
    <subcellularLocation>
        <location evidence="1">Membrane</location>
        <topology evidence="1">Lipid-anchor</topology>
    </subcellularLocation>
</comment>